<dbReference type="Pfam" id="PF01520">
    <property type="entry name" value="Amidase_3"/>
    <property type="match status" value="1"/>
</dbReference>
<evidence type="ECO:0000256" key="1">
    <source>
        <dbReference type="ARBA" id="ARBA00001561"/>
    </source>
</evidence>
<organism evidence="6 7">
    <name type="scientific">Mucilaginibacter defluvii</name>
    <dbReference type="NCBI Taxonomy" id="1196019"/>
    <lineage>
        <taxon>Bacteria</taxon>
        <taxon>Pseudomonadati</taxon>
        <taxon>Bacteroidota</taxon>
        <taxon>Sphingobacteriia</taxon>
        <taxon>Sphingobacteriales</taxon>
        <taxon>Sphingobacteriaceae</taxon>
        <taxon>Mucilaginibacter</taxon>
    </lineage>
</organism>
<dbReference type="Gene3D" id="3.40.630.40">
    <property type="entry name" value="Zn-dependent exopeptidases"/>
    <property type="match status" value="1"/>
</dbReference>
<comment type="catalytic activity">
    <reaction evidence="1">
        <text>Hydrolyzes the link between N-acetylmuramoyl residues and L-amino acid residues in certain cell-wall glycopeptides.</text>
        <dbReference type="EC" id="3.5.1.28"/>
    </reaction>
</comment>
<dbReference type="SMART" id="SM00646">
    <property type="entry name" value="Ami_3"/>
    <property type="match status" value="1"/>
</dbReference>
<keyword evidence="7" id="KW-1185">Reference proteome</keyword>
<evidence type="ECO:0000313" key="7">
    <source>
        <dbReference type="Proteomes" id="UP001501436"/>
    </source>
</evidence>
<evidence type="ECO:0000256" key="4">
    <source>
        <dbReference type="SAM" id="SignalP"/>
    </source>
</evidence>
<evidence type="ECO:0000313" key="6">
    <source>
        <dbReference type="EMBL" id="GAA4909655.1"/>
    </source>
</evidence>
<dbReference type="InterPro" id="IPR002508">
    <property type="entry name" value="MurNAc-LAA_cat"/>
</dbReference>
<dbReference type="PANTHER" id="PTHR30404:SF0">
    <property type="entry name" value="N-ACETYLMURAMOYL-L-ALANINE AMIDASE AMIC"/>
    <property type="match status" value="1"/>
</dbReference>
<dbReference type="EMBL" id="BAABJI010000001">
    <property type="protein sequence ID" value="GAA4909655.1"/>
    <property type="molecule type" value="Genomic_DNA"/>
</dbReference>
<sequence length="300" mass="33366">MMTAFLRKYVYTFSILISSLLLARPAKALEQQTADSVQAPEGFRLRTVVIDAGHGGKDPGAFGPNTNEKTVTLALALKLQKAIERDLPGVNTIMTRKNDTFVELHKRADIANDAKGQLFISLHCNSLANRKVTEVVGYRKRKGKSIPIYKTSTVANRSGKGAMILVYGSRRVGAQEEALRENAVIFTEKNYKDNYAGYDPDNPASVIMLNTFRDKYRKQSIRFASLIDSELTGTYNRESHGVKEQVVLVLDHTAMPSVLVETGFINNPDEEDYLTSDEGQNDIVNAILSALKSYKKQLEN</sequence>
<comment type="caution">
    <text evidence="6">The sequence shown here is derived from an EMBL/GenBank/DDBJ whole genome shotgun (WGS) entry which is preliminary data.</text>
</comment>
<protein>
    <recommendedName>
        <fullName evidence="2">N-acetylmuramoyl-L-alanine amidase</fullName>
        <ecNumber evidence="2">3.5.1.28</ecNumber>
    </recommendedName>
</protein>
<dbReference type="EC" id="3.5.1.28" evidence="2"/>
<keyword evidence="3" id="KW-0378">Hydrolase</keyword>
<keyword evidence="4" id="KW-0732">Signal</keyword>
<dbReference type="PANTHER" id="PTHR30404">
    <property type="entry name" value="N-ACETYLMURAMOYL-L-ALANINE AMIDASE"/>
    <property type="match status" value="1"/>
</dbReference>
<feature type="signal peptide" evidence="4">
    <location>
        <begin position="1"/>
        <end position="28"/>
    </location>
</feature>
<feature type="domain" description="MurNAc-LAA" evidence="5">
    <location>
        <begin position="108"/>
        <end position="292"/>
    </location>
</feature>
<proteinExistence type="predicted"/>
<dbReference type="InterPro" id="IPR050695">
    <property type="entry name" value="N-acetylmuramoyl_amidase_3"/>
</dbReference>
<dbReference type="SUPFAM" id="SSF53187">
    <property type="entry name" value="Zn-dependent exopeptidases"/>
    <property type="match status" value="1"/>
</dbReference>
<feature type="chain" id="PRO_5045157203" description="N-acetylmuramoyl-L-alanine amidase" evidence="4">
    <location>
        <begin position="29"/>
        <end position="300"/>
    </location>
</feature>
<evidence type="ECO:0000259" key="5">
    <source>
        <dbReference type="SMART" id="SM00646"/>
    </source>
</evidence>
<dbReference type="Proteomes" id="UP001501436">
    <property type="component" value="Unassembled WGS sequence"/>
</dbReference>
<gene>
    <name evidence="6" type="ORF">GCM10023313_10930</name>
</gene>
<evidence type="ECO:0000256" key="2">
    <source>
        <dbReference type="ARBA" id="ARBA00011901"/>
    </source>
</evidence>
<accession>A0ABP9FNY8</accession>
<name>A0ABP9FNY8_9SPHI</name>
<dbReference type="RefSeq" id="WP_345329934.1">
    <property type="nucleotide sequence ID" value="NZ_BAABJI010000001.1"/>
</dbReference>
<reference evidence="7" key="1">
    <citation type="journal article" date="2019" name="Int. J. Syst. Evol. Microbiol.">
        <title>The Global Catalogue of Microorganisms (GCM) 10K type strain sequencing project: providing services to taxonomists for standard genome sequencing and annotation.</title>
        <authorList>
            <consortium name="The Broad Institute Genomics Platform"/>
            <consortium name="The Broad Institute Genome Sequencing Center for Infectious Disease"/>
            <person name="Wu L."/>
            <person name="Ma J."/>
        </authorList>
    </citation>
    <scope>NUCLEOTIDE SEQUENCE [LARGE SCALE GENOMIC DNA]</scope>
    <source>
        <strain evidence="7">JCM 18283</strain>
    </source>
</reference>
<dbReference type="CDD" id="cd02696">
    <property type="entry name" value="MurNAc-LAA"/>
    <property type="match status" value="1"/>
</dbReference>
<evidence type="ECO:0000256" key="3">
    <source>
        <dbReference type="ARBA" id="ARBA00022801"/>
    </source>
</evidence>